<dbReference type="AlphaFoldDB" id="A0A4Z2D3Y1"/>
<sequence>VYDYRLIEVPKTLLDGCSDCIGVRRSRFCDSFNKDTFNIVLAAVIMCLIGGMQAFCYCYAVWLRLQFLLKIMGSGYTFTSQIDRSERVFAVDCYTFTSQIDRSERVFAVDCERRLENLVNFDSDCVGVRRSRFCDSFNKDTFNIVLAAVIMCLIDVCRRYTFTSQIDRSERVFAINCERKLEKLVDFDSDCVGVRRSRFCDSFNNDTFNIVLAAVIMCLIDNCRRFRVSAINCKRKLEKLVDFDSDCVGVRRSRFCDSFNNDTFNIVLAAVIMCLIDNVQAFCSSSIAINCKRKLGKLVDFDSDCVGVRRSRFCDSFNNDTFNIVLAAVIMCLIGGYTFTSQIDRSERVFAETGKLVNFDSDCIGVRRSRFCDSFNKDTFNIVLAAVIMCLIGGYNFTSQIDRSERVFAVDCERRLENLVNFDSDCIVTYLENKISFINDTFNILLAAVIMCLIG</sequence>
<comment type="caution">
    <text evidence="2">The sequence shown here is derived from an EMBL/GenBank/DDBJ whole genome shotgun (WGS) entry which is preliminary data.</text>
</comment>
<keyword evidence="3" id="KW-1185">Reference proteome</keyword>
<keyword evidence="1" id="KW-1133">Transmembrane helix</keyword>
<organism evidence="2 3">
    <name type="scientific">Schistosoma japonicum</name>
    <name type="common">Blood fluke</name>
    <dbReference type="NCBI Taxonomy" id="6182"/>
    <lineage>
        <taxon>Eukaryota</taxon>
        <taxon>Metazoa</taxon>
        <taxon>Spiralia</taxon>
        <taxon>Lophotrochozoa</taxon>
        <taxon>Platyhelminthes</taxon>
        <taxon>Trematoda</taxon>
        <taxon>Digenea</taxon>
        <taxon>Strigeidida</taxon>
        <taxon>Schistosomatoidea</taxon>
        <taxon>Schistosomatidae</taxon>
        <taxon>Schistosoma</taxon>
    </lineage>
</organism>
<dbReference type="Proteomes" id="UP000311919">
    <property type="component" value="Unassembled WGS sequence"/>
</dbReference>
<proteinExistence type="predicted"/>
<evidence type="ECO:0000313" key="3">
    <source>
        <dbReference type="Proteomes" id="UP000311919"/>
    </source>
</evidence>
<protein>
    <submittedName>
        <fullName evidence="2">Uncharacterized protein</fullName>
    </submittedName>
</protein>
<feature type="transmembrane region" description="Helical" evidence="1">
    <location>
        <begin position="39"/>
        <end position="62"/>
    </location>
</feature>
<keyword evidence="1" id="KW-0812">Transmembrane</keyword>
<evidence type="ECO:0000256" key="1">
    <source>
        <dbReference type="SAM" id="Phobius"/>
    </source>
</evidence>
<gene>
    <name evidence="2" type="ORF">EWB00_004826</name>
</gene>
<keyword evidence="1" id="KW-0472">Membrane</keyword>
<dbReference type="EMBL" id="SKCS01000313">
    <property type="protein sequence ID" value="TNN11172.1"/>
    <property type="molecule type" value="Genomic_DNA"/>
</dbReference>
<feature type="non-terminal residue" evidence="2">
    <location>
        <position position="455"/>
    </location>
</feature>
<accession>A0A4Z2D3Y1</accession>
<reference evidence="2 3" key="1">
    <citation type="submission" date="2019-03" db="EMBL/GenBank/DDBJ databases">
        <title>An improved genome assembly of the fluke Schistosoma japonicum.</title>
        <authorList>
            <person name="Hu W."/>
            <person name="Luo F."/>
            <person name="Yin M."/>
            <person name="Mo X."/>
            <person name="Sun C."/>
            <person name="Wu Q."/>
            <person name="Zhu B."/>
            <person name="Xiang M."/>
            <person name="Wang J."/>
            <person name="Wang Y."/>
            <person name="Zhang T."/>
            <person name="Xu B."/>
            <person name="Zheng H."/>
            <person name="Feng Z."/>
        </authorList>
    </citation>
    <scope>NUCLEOTIDE SEQUENCE [LARGE SCALE GENOMIC DNA]</scope>
    <source>
        <strain evidence="2">HuSjv2</strain>
        <tissue evidence="2">Worms</tissue>
    </source>
</reference>
<evidence type="ECO:0000313" key="2">
    <source>
        <dbReference type="EMBL" id="TNN11172.1"/>
    </source>
</evidence>
<feature type="non-terminal residue" evidence="2">
    <location>
        <position position="1"/>
    </location>
</feature>
<feature type="transmembrane region" description="Helical" evidence="1">
    <location>
        <begin position="379"/>
        <end position="398"/>
    </location>
</feature>
<name>A0A4Z2D3Y1_SCHJA</name>
<feature type="transmembrane region" description="Helical" evidence="1">
    <location>
        <begin position="321"/>
        <end position="340"/>
    </location>
</feature>